<dbReference type="AlphaFoldDB" id="A0A174H9D7"/>
<evidence type="ECO:0000313" key="2">
    <source>
        <dbReference type="Proteomes" id="UP000095594"/>
    </source>
</evidence>
<keyword evidence="1" id="KW-0808">Transferase</keyword>
<protein>
    <submittedName>
        <fullName evidence="1">Serine/threonine kinase related protein</fullName>
    </submittedName>
</protein>
<keyword evidence="1" id="KW-0418">Kinase</keyword>
<gene>
    <name evidence="1" type="ORF">ERS852471_02110</name>
</gene>
<dbReference type="RefSeq" id="WP_172675762.1">
    <property type="nucleotide sequence ID" value="NZ_CABIXQ010000014.1"/>
</dbReference>
<sequence>MKFPKNIDINKLQFIGSGTQGSVYKIDDEKCIKIFKKKSHCLKEINTMLMSQVDYHFPILYSYGDKYIIREYIDGIELDKYLLSNSLTPYLSDKLIELYDAMNFVGFSRLDTTLFHILLTDQYELKIIDTARAMKKETIYPKLILEGLDKLNYKNQFLSYVKIVRPDLYNRWNSINNFY</sequence>
<dbReference type="Proteomes" id="UP000095594">
    <property type="component" value="Unassembled WGS sequence"/>
</dbReference>
<dbReference type="SUPFAM" id="SSF56112">
    <property type="entry name" value="Protein kinase-like (PK-like)"/>
    <property type="match status" value="1"/>
</dbReference>
<evidence type="ECO:0000313" key="1">
    <source>
        <dbReference type="EMBL" id="CUO71562.1"/>
    </source>
</evidence>
<proteinExistence type="predicted"/>
<accession>A0A174H9D7</accession>
<dbReference type="Gene3D" id="1.10.510.10">
    <property type="entry name" value="Transferase(Phosphotransferase) domain 1"/>
    <property type="match status" value="1"/>
</dbReference>
<name>A0A174H9D7_9CLOT</name>
<dbReference type="EMBL" id="CYZX01000014">
    <property type="protein sequence ID" value="CUO71562.1"/>
    <property type="molecule type" value="Genomic_DNA"/>
</dbReference>
<organism evidence="1 2">
    <name type="scientific">Clostridium disporicum</name>
    <dbReference type="NCBI Taxonomy" id="84024"/>
    <lineage>
        <taxon>Bacteria</taxon>
        <taxon>Bacillati</taxon>
        <taxon>Bacillota</taxon>
        <taxon>Clostridia</taxon>
        <taxon>Eubacteriales</taxon>
        <taxon>Clostridiaceae</taxon>
        <taxon>Clostridium</taxon>
    </lineage>
</organism>
<dbReference type="GO" id="GO:0016301">
    <property type="term" value="F:kinase activity"/>
    <property type="evidence" value="ECO:0007669"/>
    <property type="project" value="UniProtKB-KW"/>
</dbReference>
<reference evidence="1 2" key="1">
    <citation type="submission" date="2015-09" db="EMBL/GenBank/DDBJ databases">
        <authorList>
            <consortium name="Pathogen Informatics"/>
        </authorList>
    </citation>
    <scope>NUCLEOTIDE SEQUENCE [LARGE SCALE GENOMIC DNA]</scope>
    <source>
        <strain evidence="1 2">2789STDY5834856</strain>
    </source>
</reference>
<dbReference type="InterPro" id="IPR011009">
    <property type="entry name" value="Kinase-like_dom_sf"/>
</dbReference>